<dbReference type="RefSeq" id="NP_001143031.2">
    <property type="nucleotide sequence ID" value="NM_001149559.2"/>
</dbReference>
<accession>B6SUA5</accession>
<dbReference type="InterPro" id="IPR008480">
    <property type="entry name" value="DUF761_pln"/>
</dbReference>
<evidence type="ECO:0008006" key="3">
    <source>
        <dbReference type="Google" id="ProtNLM"/>
    </source>
</evidence>
<feature type="compositionally biased region" description="Basic residues" evidence="1">
    <location>
        <begin position="62"/>
        <end position="76"/>
    </location>
</feature>
<name>B6SUA5_MAIZE</name>
<feature type="compositionally biased region" description="Low complexity" evidence="1">
    <location>
        <begin position="86"/>
        <end position="97"/>
    </location>
</feature>
<dbReference type="GeneID" id="100275498"/>
<dbReference type="EMBL" id="EU956320">
    <property type="protein sequence ID" value="ACG28438.1"/>
    <property type="molecule type" value="mRNA"/>
</dbReference>
<dbReference type="OrthoDB" id="696337at2759"/>
<reference evidence="2" key="1">
    <citation type="journal article" date="2009" name="Plant Mol. Biol.">
        <title>Insights into corn genes derived from large-scale cDNA sequencing.</title>
        <authorList>
            <person name="Alexandrov N.N."/>
            <person name="Brover V.V."/>
            <person name="Freidin S."/>
            <person name="Troukhan M.E."/>
            <person name="Tatarinova T.V."/>
            <person name="Zhang H."/>
            <person name="Swaller T.J."/>
            <person name="Lu Y.P."/>
            <person name="Bouck J."/>
            <person name="Flavell R.B."/>
            <person name="Feldmann K.A."/>
        </authorList>
    </citation>
    <scope>NUCLEOTIDE SEQUENCE</scope>
</reference>
<sequence>MDLATTPARRAMEPGVARRVWHVVLAVCHMLRRGLSPKRIMMDVHLLLGRGKLAGRTLRGHLAHPSSHHRHGHGHGHLTTYGGGASRASSSSSSSTLASFYGHPREVEFSCTTTPSYPQQHYGLFPFKGLRGGGGGGGRGGARCGGEYGGLDAAAVARAFEMLSAEVDAGGGGGTPAVAATTATPSPMLAWILGRSPAGVRPLRVTDSPFPAVPEDGCCNDRVDADADDFIRKFYEQLRLQPTAATPDAYLRRRG</sequence>
<evidence type="ECO:0000313" key="2">
    <source>
        <dbReference type="EMBL" id="ACG28438.1"/>
    </source>
</evidence>
<dbReference type="PANTHER" id="PTHR33265:SF7">
    <property type="entry name" value="OS05G0200700 PROTEIN"/>
    <property type="match status" value="1"/>
</dbReference>
<dbReference type="ExpressionAtlas" id="B6SUA5">
    <property type="expression patterns" value="baseline and differential"/>
</dbReference>
<proteinExistence type="evidence at transcript level"/>
<evidence type="ECO:0000256" key="1">
    <source>
        <dbReference type="SAM" id="MobiDB-lite"/>
    </source>
</evidence>
<dbReference type="AlphaFoldDB" id="B6SUA5"/>
<organism evidence="2">
    <name type="scientific">Zea mays</name>
    <name type="common">Maize</name>
    <dbReference type="NCBI Taxonomy" id="4577"/>
    <lineage>
        <taxon>Eukaryota</taxon>
        <taxon>Viridiplantae</taxon>
        <taxon>Streptophyta</taxon>
        <taxon>Embryophyta</taxon>
        <taxon>Tracheophyta</taxon>
        <taxon>Spermatophyta</taxon>
        <taxon>Magnoliopsida</taxon>
        <taxon>Liliopsida</taxon>
        <taxon>Poales</taxon>
        <taxon>Poaceae</taxon>
        <taxon>PACMAD clade</taxon>
        <taxon>Panicoideae</taxon>
        <taxon>Andropogonodae</taxon>
        <taxon>Andropogoneae</taxon>
        <taxon>Tripsacinae</taxon>
        <taxon>Zea</taxon>
    </lineage>
</organism>
<feature type="region of interest" description="Disordered" evidence="1">
    <location>
        <begin position="62"/>
        <end position="97"/>
    </location>
</feature>
<dbReference type="Pfam" id="PF05553">
    <property type="entry name" value="DUF761"/>
    <property type="match status" value="1"/>
</dbReference>
<protein>
    <recommendedName>
        <fullName evidence="3">Avr9/Cf-9 rapidly elicited protein 146</fullName>
    </recommendedName>
</protein>
<dbReference type="PANTHER" id="PTHR33265">
    <property type="entry name" value="AVR9/CF-9 RAPIDLY ELICITED PROTEIN-RELATED"/>
    <property type="match status" value="1"/>
</dbReference>
<dbReference type="KEGG" id="zma:100275498"/>